<feature type="transmembrane region" description="Helical" evidence="6">
    <location>
        <begin position="374"/>
        <end position="392"/>
    </location>
</feature>
<dbReference type="EMBL" id="AFWT01000021">
    <property type="protein sequence ID" value="EGV29999.1"/>
    <property type="molecule type" value="Genomic_DNA"/>
</dbReference>
<evidence type="ECO:0000256" key="5">
    <source>
        <dbReference type="ARBA" id="ARBA00023136"/>
    </source>
</evidence>
<keyword evidence="5 6" id="KW-0472">Membrane</keyword>
<evidence type="ECO:0000256" key="1">
    <source>
        <dbReference type="ARBA" id="ARBA00004651"/>
    </source>
</evidence>
<organism evidence="7 8">
    <name type="scientific">Thiorhodococcus drewsii AZ1</name>
    <dbReference type="NCBI Taxonomy" id="765913"/>
    <lineage>
        <taxon>Bacteria</taxon>
        <taxon>Pseudomonadati</taxon>
        <taxon>Pseudomonadota</taxon>
        <taxon>Gammaproteobacteria</taxon>
        <taxon>Chromatiales</taxon>
        <taxon>Chromatiaceae</taxon>
        <taxon>Thiorhodococcus</taxon>
    </lineage>
</organism>
<keyword evidence="4 6" id="KW-1133">Transmembrane helix</keyword>
<dbReference type="STRING" id="765913.ThidrDRAFT_2920"/>
<evidence type="ECO:0000256" key="2">
    <source>
        <dbReference type="ARBA" id="ARBA00022475"/>
    </source>
</evidence>
<comment type="caution">
    <text evidence="7">The sequence shown here is derived from an EMBL/GenBank/DDBJ whole genome shotgun (WGS) entry which is preliminary data.</text>
</comment>
<name>G2E3Q7_9GAMM</name>
<dbReference type="InterPro" id="IPR050833">
    <property type="entry name" value="Poly_Biosynth_Transport"/>
</dbReference>
<evidence type="ECO:0000313" key="8">
    <source>
        <dbReference type="Proteomes" id="UP000004200"/>
    </source>
</evidence>
<evidence type="ECO:0000256" key="3">
    <source>
        <dbReference type="ARBA" id="ARBA00022692"/>
    </source>
</evidence>
<feature type="transmembrane region" description="Helical" evidence="6">
    <location>
        <begin position="340"/>
        <end position="362"/>
    </location>
</feature>
<sequence>MLRLHRYRSIASAISFSFANQFVSSGTNFMLTIYLVRALSADEFGRFSVGFAAVLFFGGIGNALFLTQMVVNTPDKAQDDRLAYAARVMFSVVIFCGVLLLSFSIIIVFSDEFGLDWVAQKRAYLFACAIASAAYLINNFFIRHAYIVRLEKRAFVMNVGVAVVIASLLGVSFLAKIELDAVLGLWIYAVGQIIAVQIGAKQANLPLRGVRLKHLFSDLSGSWQGGRWALGGVIVTWLQSQAYLYVTVLFAGPAGAGQANAARLSIMPFMFGVPAINQILLPRLADMRVTKPKKMRQTILVYTMILITLAAVYMLLLWSSRDWVIPLVFDLKYPNLEPLIAMWFLTLFALLARTTASIMLQAQKEFRSIMIRNSVSAAVTIVAAASLCYLYGIQGALAGAVIGETLLAILLWRRLLRHGE</sequence>
<keyword evidence="3 6" id="KW-0812">Transmembrane</keyword>
<dbReference type="PANTHER" id="PTHR30250:SF11">
    <property type="entry name" value="O-ANTIGEN TRANSPORTER-RELATED"/>
    <property type="match status" value="1"/>
</dbReference>
<dbReference type="Proteomes" id="UP000004200">
    <property type="component" value="Unassembled WGS sequence"/>
</dbReference>
<proteinExistence type="predicted"/>
<feature type="transmembrane region" description="Helical" evidence="6">
    <location>
        <begin position="88"/>
        <end position="110"/>
    </location>
</feature>
<dbReference type="RefSeq" id="WP_007041633.1">
    <property type="nucleotide sequence ID" value="NZ_AFWT01000021.1"/>
</dbReference>
<evidence type="ECO:0000256" key="4">
    <source>
        <dbReference type="ARBA" id="ARBA00022989"/>
    </source>
</evidence>
<feature type="transmembrane region" description="Helical" evidence="6">
    <location>
        <begin position="12"/>
        <end position="35"/>
    </location>
</feature>
<feature type="transmembrane region" description="Helical" evidence="6">
    <location>
        <begin position="299"/>
        <end position="320"/>
    </location>
</feature>
<comment type="subcellular location">
    <subcellularLocation>
        <location evidence="1">Cell membrane</location>
        <topology evidence="1">Multi-pass membrane protein</topology>
    </subcellularLocation>
</comment>
<reference evidence="7 8" key="1">
    <citation type="submission" date="2011-06" db="EMBL/GenBank/DDBJ databases">
        <title>The draft genome of Thiorhodococcus drewsii AZ1.</title>
        <authorList>
            <consortium name="US DOE Joint Genome Institute (JGI-PGF)"/>
            <person name="Lucas S."/>
            <person name="Han J."/>
            <person name="Lapidus A."/>
            <person name="Cheng J.-F."/>
            <person name="Goodwin L."/>
            <person name="Pitluck S."/>
            <person name="Peters L."/>
            <person name="Land M.L."/>
            <person name="Hauser L."/>
            <person name="Vogl K."/>
            <person name="Liu Z."/>
            <person name="Imhoff J."/>
            <person name="Thiel V."/>
            <person name="Frigaard N.-U."/>
            <person name="Bryant D.A."/>
            <person name="Woyke T.J."/>
        </authorList>
    </citation>
    <scope>NUCLEOTIDE SEQUENCE [LARGE SCALE GENOMIC DNA]</scope>
    <source>
        <strain evidence="7 8">AZ1</strain>
    </source>
</reference>
<dbReference type="eggNOG" id="COG2244">
    <property type="taxonomic scope" value="Bacteria"/>
</dbReference>
<accession>G2E3Q7</accession>
<dbReference type="PATRIC" id="fig|765913.3.peg.2984"/>
<dbReference type="AlphaFoldDB" id="G2E3Q7"/>
<keyword evidence="2" id="KW-1003">Cell membrane</keyword>
<dbReference type="PANTHER" id="PTHR30250">
    <property type="entry name" value="PST FAMILY PREDICTED COLANIC ACID TRANSPORTER"/>
    <property type="match status" value="1"/>
</dbReference>
<protein>
    <submittedName>
        <fullName evidence="7">Polysaccharide biosynthesis protein</fullName>
    </submittedName>
</protein>
<evidence type="ECO:0000256" key="6">
    <source>
        <dbReference type="SAM" id="Phobius"/>
    </source>
</evidence>
<feature type="transmembrane region" description="Helical" evidence="6">
    <location>
        <begin position="47"/>
        <end position="67"/>
    </location>
</feature>
<keyword evidence="8" id="KW-1185">Reference proteome</keyword>
<feature type="transmembrane region" description="Helical" evidence="6">
    <location>
        <begin position="154"/>
        <end position="175"/>
    </location>
</feature>
<feature type="transmembrane region" description="Helical" evidence="6">
    <location>
        <begin position="122"/>
        <end position="142"/>
    </location>
</feature>
<dbReference type="OrthoDB" id="8776838at2"/>
<evidence type="ECO:0000313" key="7">
    <source>
        <dbReference type="EMBL" id="EGV29999.1"/>
    </source>
</evidence>
<feature type="transmembrane region" description="Helical" evidence="6">
    <location>
        <begin position="398"/>
        <end position="416"/>
    </location>
</feature>
<gene>
    <name evidence="7" type="ORF">ThidrDRAFT_2920</name>
</gene>
<feature type="transmembrane region" description="Helical" evidence="6">
    <location>
        <begin position="181"/>
        <end position="200"/>
    </location>
</feature>
<dbReference type="GO" id="GO:0005886">
    <property type="term" value="C:plasma membrane"/>
    <property type="evidence" value="ECO:0007669"/>
    <property type="project" value="UniProtKB-SubCell"/>
</dbReference>